<comment type="catalytic activity">
    <reaction evidence="6 7">
        <text>N(6)-[(R)-S(8)-aminomethyldihydrolipoyl]-L-lysyl-[protein] + (6S)-5,6,7,8-tetrahydrofolate = N(6)-[(R)-dihydrolipoyl]-L-lysyl-[protein] + (6R)-5,10-methylene-5,6,7,8-tetrahydrofolate + NH4(+)</text>
        <dbReference type="Rhea" id="RHEA:16945"/>
        <dbReference type="Rhea" id="RHEA-COMP:10475"/>
        <dbReference type="Rhea" id="RHEA-COMP:10492"/>
        <dbReference type="ChEBI" id="CHEBI:15636"/>
        <dbReference type="ChEBI" id="CHEBI:28938"/>
        <dbReference type="ChEBI" id="CHEBI:57453"/>
        <dbReference type="ChEBI" id="CHEBI:83100"/>
        <dbReference type="ChEBI" id="CHEBI:83143"/>
        <dbReference type="EC" id="2.1.2.10"/>
    </reaction>
</comment>
<name>A0A0S4LFE7_9BACT</name>
<dbReference type="InterPro" id="IPR028896">
    <property type="entry name" value="GcvT/YgfZ/DmdA"/>
</dbReference>
<protein>
    <recommendedName>
        <fullName evidence="2 7">Aminomethyltransferase</fullName>
        <ecNumber evidence="2 7">2.1.2.10</ecNumber>
    </recommendedName>
    <alternativeName>
        <fullName evidence="5 7">Glycine cleavage system T protein</fullName>
    </alternativeName>
</protein>
<dbReference type="InterPro" id="IPR006222">
    <property type="entry name" value="GCVT_N"/>
</dbReference>
<dbReference type="Gene3D" id="4.10.1250.10">
    <property type="entry name" value="Aminomethyltransferase fragment"/>
    <property type="match status" value="1"/>
</dbReference>
<evidence type="ECO:0000259" key="9">
    <source>
        <dbReference type="Pfam" id="PF01571"/>
    </source>
</evidence>
<keyword evidence="11" id="KW-0489">Methyltransferase</keyword>
<dbReference type="FunFam" id="2.40.30.110:FF:000003">
    <property type="entry name" value="Aminomethyltransferase"/>
    <property type="match status" value="1"/>
</dbReference>
<comment type="function">
    <text evidence="7">The glycine cleavage system catalyzes the degradation of glycine.</text>
</comment>
<keyword evidence="4 7" id="KW-0808">Transferase</keyword>
<dbReference type="InterPro" id="IPR013977">
    <property type="entry name" value="GcvT_C"/>
</dbReference>
<evidence type="ECO:0000256" key="7">
    <source>
        <dbReference type="HAMAP-Rule" id="MF_00259"/>
    </source>
</evidence>
<dbReference type="AlphaFoldDB" id="A0A0S4LFE7"/>
<dbReference type="GO" id="GO:0004047">
    <property type="term" value="F:aminomethyltransferase activity"/>
    <property type="evidence" value="ECO:0007669"/>
    <property type="project" value="UniProtKB-UniRule"/>
</dbReference>
<dbReference type="OrthoDB" id="9774591at2"/>
<evidence type="ECO:0000313" key="12">
    <source>
        <dbReference type="Proteomes" id="UP000198736"/>
    </source>
</evidence>
<dbReference type="GO" id="GO:0008168">
    <property type="term" value="F:methyltransferase activity"/>
    <property type="evidence" value="ECO:0007669"/>
    <property type="project" value="UniProtKB-KW"/>
</dbReference>
<dbReference type="EMBL" id="CZPZ01000015">
    <property type="protein sequence ID" value="CUS36311.1"/>
    <property type="molecule type" value="Genomic_DNA"/>
</dbReference>
<dbReference type="FunFam" id="4.10.1250.10:FF:000001">
    <property type="entry name" value="Aminomethyltransferase"/>
    <property type="match status" value="1"/>
</dbReference>
<accession>A0A0S4LFE7</accession>
<evidence type="ECO:0000256" key="2">
    <source>
        <dbReference type="ARBA" id="ARBA00012616"/>
    </source>
</evidence>
<evidence type="ECO:0000313" key="11">
    <source>
        <dbReference type="EMBL" id="CUS36311.1"/>
    </source>
</evidence>
<feature type="domain" description="Aminomethyltransferase C-terminal" evidence="10">
    <location>
        <begin position="282"/>
        <end position="363"/>
    </location>
</feature>
<gene>
    <name evidence="7 11" type="primary">gcvT</name>
    <name evidence="11" type="ORF">COMA2_220019</name>
</gene>
<evidence type="ECO:0000256" key="4">
    <source>
        <dbReference type="ARBA" id="ARBA00022679"/>
    </source>
</evidence>
<dbReference type="Pfam" id="PF01571">
    <property type="entry name" value="GCV_T"/>
    <property type="match status" value="1"/>
</dbReference>
<evidence type="ECO:0000256" key="6">
    <source>
        <dbReference type="ARBA" id="ARBA00047665"/>
    </source>
</evidence>
<dbReference type="InterPro" id="IPR006223">
    <property type="entry name" value="GcvT"/>
</dbReference>
<dbReference type="Pfam" id="PF08669">
    <property type="entry name" value="GCV_T_C"/>
    <property type="match status" value="1"/>
</dbReference>
<dbReference type="InterPro" id="IPR029043">
    <property type="entry name" value="GcvT/YgfZ_C"/>
</dbReference>
<dbReference type="NCBIfam" id="NF001567">
    <property type="entry name" value="PRK00389.1"/>
    <property type="match status" value="1"/>
</dbReference>
<dbReference type="PANTHER" id="PTHR43757:SF2">
    <property type="entry name" value="AMINOMETHYLTRANSFERASE, MITOCHONDRIAL"/>
    <property type="match status" value="1"/>
</dbReference>
<keyword evidence="12" id="KW-1185">Reference proteome</keyword>
<evidence type="ECO:0000259" key="10">
    <source>
        <dbReference type="Pfam" id="PF08669"/>
    </source>
</evidence>
<proteinExistence type="inferred from homology"/>
<dbReference type="Proteomes" id="UP000198736">
    <property type="component" value="Unassembled WGS sequence"/>
</dbReference>
<feature type="binding site" evidence="8">
    <location>
        <position position="197"/>
    </location>
    <ligand>
        <name>substrate</name>
    </ligand>
</feature>
<dbReference type="EC" id="2.1.2.10" evidence="2 7"/>
<feature type="domain" description="GCVT N-terminal" evidence="9">
    <location>
        <begin position="6"/>
        <end position="263"/>
    </location>
</feature>
<dbReference type="FunFam" id="3.30.70.1400:FF:000001">
    <property type="entry name" value="Aminomethyltransferase"/>
    <property type="match status" value="1"/>
</dbReference>
<dbReference type="GO" id="GO:0019464">
    <property type="term" value="P:glycine decarboxylation via glycine cleavage system"/>
    <property type="evidence" value="ECO:0007669"/>
    <property type="project" value="UniProtKB-UniRule"/>
</dbReference>
<organism evidence="11 12">
    <name type="scientific">Candidatus Nitrospira nitrificans</name>
    <dbReference type="NCBI Taxonomy" id="1742973"/>
    <lineage>
        <taxon>Bacteria</taxon>
        <taxon>Pseudomonadati</taxon>
        <taxon>Nitrospirota</taxon>
        <taxon>Nitrospiria</taxon>
        <taxon>Nitrospirales</taxon>
        <taxon>Nitrospiraceae</taxon>
        <taxon>Nitrospira</taxon>
    </lineage>
</organism>
<dbReference type="GO" id="GO:0005829">
    <property type="term" value="C:cytosol"/>
    <property type="evidence" value="ECO:0007669"/>
    <property type="project" value="TreeGrafter"/>
</dbReference>
<reference evidence="12" key="1">
    <citation type="submission" date="2015-10" db="EMBL/GenBank/DDBJ databases">
        <authorList>
            <person name="Luecker S."/>
            <person name="Luecker S."/>
        </authorList>
    </citation>
    <scope>NUCLEOTIDE SEQUENCE [LARGE SCALE GENOMIC DNA]</scope>
</reference>
<evidence type="ECO:0000256" key="5">
    <source>
        <dbReference type="ARBA" id="ARBA00031395"/>
    </source>
</evidence>
<dbReference type="Gene3D" id="3.30.70.1400">
    <property type="entry name" value="Aminomethyltransferase beta-barrel domains"/>
    <property type="match status" value="1"/>
</dbReference>
<comment type="subunit">
    <text evidence="7">The glycine cleavage system is composed of four proteins: P, T, L and H.</text>
</comment>
<dbReference type="SUPFAM" id="SSF103025">
    <property type="entry name" value="Folate-binding domain"/>
    <property type="match status" value="1"/>
</dbReference>
<dbReference type="PANTHER" id="PTHR43757">
    <property type="entry name" value="AMINOMETHYLTRANSFERASE"/>
    <property type="match status" value="1"/>
</dbReference>
<dbReference type="InterPro" id="IPR027266">
    <property type="entry name" value="TrmE/GcvT-like"/>
</dbReference>
<keyword evidence="3 7" id="KW-0032">Aminotransferase</keyword>
<evidence type="ECO:0000256" key="3">
    <source>
        <dbReference type="ARBA" id="ARBA00022576"/>
    </source>
</evidence>
<sequence>MKQTPLHACHRAAGAKLVDFAGWEMPIQYSGVVDEYHTVRSKAGLFDVSHMGRLVLAGSGAEALLQRMTTNDLAALRPMQAQYSMVCNEQGGIKDDIFVYRLAKAGVFLLCVNASNRAKIVSWLTEHGQAFPDCQISDRSAEIAQIALQGQAARAIVASLGFSQLEQLKLRESTMVQVADVECLVARTGYTGEFGYEFYVYGPADPVWDKLLHAGKPFGLKPAGLGARDLLRLEMGYLLYGNDIDERTTPIEAGAEWAVRFEKGDFIGKPVLLAQKQAGPSRRFIGFELLEKSVPRHGFTILSVSSPQTPIGAVTSGNLSPLLQKGIGLGYVAAEYAEPGTDLFIDIRGKAVPAKVVKPAFYKRPSK</sequence>
<dbReference type="NCBIfam" id="TIGR00528">
    <property type="entry name" value="gcvT"/>
    <property type="match status" value="1"/>
</dbReference>
<dbReference type="GO" id="GO:0008483">
    <property type="term" value="F:transaminase activity"/>
    <property type="evidence" value="ECO:0007669"/>
    <property type="project" value="UniProtKB-KW"/>
</dbReference>
<dbReference type="Gene3D" id="3.30.1360.120">
    <property type="entry name" value="Probable tRNA modification gtpase trme, domain 1"/>
    <property type="match status" value="1"/>
</dbReference>
<dbReference type="PIRSF" id="PIRSF006487">
    <property type="entry name" value="GcvT"/>
    <property type="match status" value="1"/>
</dbReference>
<dbReference type="HAMAP" id="MF_00259">
    <property type="entry name" value="GcvT"/>
    <property type="match status" value="1"/>
</dbReference>
<evidence type="ECO:0000256" key="1">
    <source>
        <dbReference type="ARBA" id="ARBA00008609"/>
    </source>
</evidence>
<dbReference type="STRING" id="1742973.COMA2_220019"/>
<dbReference type="Gene3D" id="2.40.30.110">
    <property type="entry name" value="Aminomethyltransferase beta-barrel domains"/>
    <property type="match status" value="1"/>
</dbReference>
<dbReference type="RefSeq" id="WP_090897860.1">
    <property type="nucleotide sequence ID" value="NZ_CZPZ01000015.1"/>
</dbReference>
<dbReference type="GO" id="GO:0005960">
    <property type="term" value="C:glycine cleavage complex"/>
    <property type="evidence" value="ECO:0007669"/>
    <property type="project" value="InterPro"/>
</dbReference>
<dbReference type="InterPro" id="IPR022903">
    <property type="entry name" value="GcvT_bac"/>
</dbReference>
<dbReference type="GO" id="GO:0032259">
    <property type="term" value="P:methylation"/>
    <property type="evidence" value="ECO:0007669"/>
    <property type="project" value="UniProtKB-KW"/>
</dbReference>
<dbReference type="SUPFAM" id="SSF101790">
    <property type="entry name" value="Aminomethyltransferase beta-barrel domain"/>
    <property type="match status" value="1"/>
</dbReference>
<evidence type="ECO:0000256" key="8">
    <source>
        <dbReference type="PIRSR" id="PIRSR006487-1"/>
    </source>
</evidence>
<comment type="similarity">
    <text evidence="1 7">Belongs to the GcvT family.</text>
</comment>